<dbReference type="InterPro" id="IPR025997">
    <property type="entry name" value="SBP_2_dom"/>
</dbReference>
<reference evidence="7 8" key="2">
    <citation type="submission" date="2018-06" db="EMBL/GenBank/DDBJ databases">
        <title>Comparative genomics of rhizobia nodulating Arachis hypogaea in China.</title>
        <authorList>
            <person name="Li Y."/>
        </authorList>
    </citation>
    <scope>NUCLEOTIDE SEQUENCE [LARGE SCALE GENOMIC DNA]</scope>
    <source>
        <strain evidence="7 8">CCBAU 51658</strain>
    </source>
</reference>
<dbReference type="EMBL" id="CP030057">
    <property type="protein sequence ID" value="QOZ60741.1"/>
    <property type="molecule type" value="Genomic_DNA"/>
</dbReference>
<evidence type="ECO:0000313" key="6">
    <source>
        <dbReference type="EMBL" id="GGI24339.1"/>
    </source>
</evidence>
<evidence type="ECO:0000259" key="5">
    <source>
        <dbReference type="Pfam" id="PF13407"/>
    </source>
</evidence>
<evidence type="ECO:0000256" key="4">
    <source>
        <dbReference type="SAM" id="SignalP"/>
    </source>
</evidence>
<dbReference type="AlphaFoldDB" id="A0A410V7T5"/>
<evidence type="ECO:0000313" key="9">
    <source>
        <dbReference type="Proteomes" id="UP000625079"/>
    </source>
</evidence>
<dbReference type="PANTHER" id="PTHR46847">
    <property type="entry name" value="D-ALLOSE-BINDING PERIPLASMIC PROTEIN-RELATED"/>
    <property type="match status" value="1"/>
</dbReference>
<evidence type="ECO:0000256" key="3">
    <source>
        <dbReference type="ARBA" id="ARBA00022729"/>
    </source>
</evidence>
<accession>A0A410V7T5</accession>
<dbReference type="Proteomes" id="UP000625079">
    <property type="component" value="Unassembled WGS sequence"/>
</dbReference>
<dbReference type="GO" id="GO:0030313">
    <property type="term" value="C:cell envelope"/>
    <property type="evidence" value="ECO:0007669"/>
    <property type="project" value="UniProtKB-SubCell"/>
</dbReference>
<protein>
    <submittedName>
        <fullName evidence="6">Sugar ABC transporter substrate-binding protein</fullName>
    </submittedName>
</protein>
<organism evidence="6 9">
    <name type="scientific">Bradyrhizobium guangdongense</name>
    <dbReference type="NCBI Taxonomy" id="1325090"/>
    <lineage>
        <taxon>Bacteria</taxon>
        <taxon>Pseudomonadati</taxon>
        <taxon>Pseudomonadota</taxon>
        <taxon>Alphaproteobacteria</taxon>
        <taxon>Hyphomicrobiales</taxon>
        <taxon>Nitrobacteraceae</taxon>
        <taxon>Bradyrhizobium</taxon>
    </lineage>
</organism>
<dbReference type="EMBL" id="BMHC01000004">
    <property type="protein sequence ID" value="GGI24339.1"/>
    <property type="molecule type" value="Genomic_DNA"/>
</dbReference>
<dbReference type="Pfam" id="PF13407">
    <property type="entry name" value="Peripla_BP_4"/>
    <property type="match status" value="1"/>
</dbReference>
<keyword evidence="8" id="KW-1185">Reference proteome</keyword>
<proteinExistence type="inferred from homology"/>
<evidence type="ECO:0000313" key="7">
    <source>
        <dbReference type="EMBL" id="QOZ60741.1"/>
    </source>
</evidence>
<comment type="similarity">
    <text evidence="2">Belongs to the bacterial solute-binding protein 2 family.</text>
</comment>
<dbReference type="OrthoDB" id="3837830at2"/>
<dbReference type="GO" id="GO:0030246">
    <property type="term" value="F:carbohydrate binding"/>
    <property type="evidence" value="ECO:0007669"/>
    <property type="project" value="UniProtKB-ARBA"/>
</dbReference>
<evidence type="ECO:0000256" key="2">
    <source>
        <dbReference type="ARBA" id="ARBA00007639"/>
    </source>
</evidence>
<dbReference type="CDD" id="cd01536">
    <property type="entry name" value="PBP1_ABC_sugar_binding-like"/>
    <property type="match status" value="1"/>
</dbReference>
<name>A0A410V7T5_9BRAD</name>
<dbReference type="Proteomes" id="UP000593880">
    <property type="component" value="Chromosome"/>
</dbReference>
<feature type="signal peptide" evidence="4">
    <location>
        <begin position="1"/>
        <end position="28"/>
    </location>
</feature>
<gene>
    <name evidence="6" type="ORF">GCM10010987_28890</name>
    <name evidence="7" type="ORF">XH86_19950</name>
</gene>
<reference evidence="6" key="3">
    <citation type="submission" date="2022-12" db="EMBL/GenBank/DDBJ databases">
        <authorList>
            <person name="Sun Q."/>
            <person name="Zhou Y."/>
        </authorList>
    </citation>
    <scope>NUCLEOTIDE SEQUENCE</scope>
    <source>
        <strain evidence="6">CGMCC 1.15034</strain>
    </source>
</reference>
<dbReference type="RefSeq" id="WP_128966344.1">
    <property type="nucleotide sequence ID" value="NZ_BMHC01000004.1"/>
</dbReference>
<dbReference type="PANTHER" id="PTHR46847:SF1">
    <property type="entry name" value="D-ALLOSE-BINDING PERIPLASMIC PROTEIN-RELATED"/>
    <property type="match status" value="1"/>
</dbReference>
<evidence type="ECO:0000313" key="8">
    <source>
        <dbReference type="Proteomes" id="UP000593880"/>
    </source>
</evidence>
<dbReference type="Gene3D" id="3.40.50.2300">
    <property type="match status" value="2"/>
</dbReference>
<feature type="domain" description="Periplasmic binding protein" evidence="5">
    <location>
        <begin position="33"/>
        <end position="285"/>
    </location>
</feature>
<sequence>MKQRLEQRVGYLALPLLMAAAFATQARADGETIAVFTKNQTNPFFQTVRVGADTMAKTLNAKTLQYIPTKPDSIPEQLSQIEDVVVKKPSAIVFTPVDYKAMVPGVEKINDAKIPVVNITDRSAGGKFLSFVGADDYSLGLETARFLLKTLGGKGNIVIIEGVKGSLTNVDRVRGFNDALKENPGAKLLASQPGNYQRLQALQVMENLMQSNQQIDGVLAANDAMAVGAIEALEGANRKAQVIGINGTKEAIDAIKSGKLLASGDYNGFFQGCLGTMMAIRALREQPVIAEIVLKPTVITKDNYQPFDTPLEQRTCPTFEEAGKLSAK</sequence>
<dbReference type="SUPFAM" id="SSF53822">
    <property type="entry name" value="Periplasmic binding protein-like I"/>
    <property type="match status" value="1"/>
</dbReference>
<reference evidence="6" key="1">
    <citation type="journal article" date="2014" name="Int. J. Syst. Evol. Microbiol.">
        <title>Complete genome sequence of Corynebacterium casei LMG S-19264T (=DSM 44701T), isolated from a smear-ripened cheese.</title>
        <authorList>
            <consortium name="US DOE Joint Genome Institute (JGI-PGF)"/>
            <person name="Walter F."/>
            <person name="Albersmeier A."/>
            <person name="Kalinowski J."/>
            <person name="Ruckert C."/>
        </authorList>
    </citation>
    <scope>NUCLEOTIDE SEQUENCE</scope>
    <source>
        <strain evidence="6">CGMCC 1.15034</strain>
    </source>
</reference>
<evidence type="ECO:0000256" key="1">
    <source>
        <dbReference type="ARBA" id="ARBA00004196"/>
    </source>
</evidence>
<keyword evidence="3 4" id="KW-0732">Signal</keyword>
<comment type="subcellular location">
    <subcellularLocation>
        <location evidence="1">Cell envelope</location>
    </subcellularLocation>
</comment>
<dbReference type="InterPro" id="IPR028082">
    <property type="entry name" value="Peripla_BP_I"/>
</dbReference>
<feature type="chain" id="PRO_5044601220" evidence="4">
    <location>
        <begin position="29"/>
        <end position="328"/>
    </location>
</feature>